<dbReference type="EMBL" id="JAWDGP010004442">
    <property type="protein sequence ID" value="KAK3764351.1"/>
    <property type="molecule type" value="Genomic_DNA"/>
</dbReference>
<reference evidence="1" key="1">
    <citation type="journal article" date="2023" name="G3 (Bethesda)">
        <title>A reference genome for the long-term kleptoplast-retaining sea slug Elysia crispata morphotype clarki.</title>
        <authorList>
            <person name="Eastman K.E."/>
            <person name="Pendleton A.L."/>
            <person name="Shaikh M.A."/>
            <person name="Suttiyut T."/>
            <person name="Ogas R."/>
            <person name="Tomko P."/>
            <person name="Gavelis G."/>
            <person name="Widhalm J.R."/>
            <person name="Wisecaver J.H."/>
        </authorList>
    </citation>
    <scope>NUCLEOTIDE SEQUENCE</scope>
    <source>
        <strain evidence="1">ECLA1</strain>
    </source>
</reference>
<proteinExistence type="predicted"/>
<sequence length="167" mass="18315">MRMLATSARHTSGVIAAGMSVPGGPLQLDQFCGFKWVWQSVKTEVPVIQPPSHEILIPPNPPLSHPSLSSISTSLHVTSLRSAKPLLIQPRVTYVKDLINDECDDQSMTTGAHPCHIGHRTYLRKLLSVGASPTAQRGYRQLLHRCMGENTLSRYYLSSQDGTVLSS</sequence>
<gene>
    <name evidence="1" type="ORF">RRG08_039947</name>
</gene>
<organism evidence="1 2">
    <name type="scientific">Elysia crispata</name>
    <name type="common">lettuce slug</name>
    <dbReference type="NCBI Taxonomy" id="231223"/>
    <lineage>
        <taxon>Eukaryota</taxon>
        <taxon>Metazoa</taxon>
        <taxon>Spiralia</taxon>
        <taxon>Lophotrochozoa</taxon>
        <taxon>Mollusca</taxon>
        <taxon>Gastropoda</taxon>
        <taxon>Heterobranchia</taxon>
        <taxon>Euthyneura</taxon>
        <taxon>Panpulmonata</taxon>
        <taxon>Sacoglossa</taxon>
        <taxon>Placobranchoidea</taxon>
        <taxon>Plakobranchidae</taxon>
        <taxon>Elysia</taxon>
    </lineage>
</organism>
<evidence type="ECO:0000313" key="2">
    <source>
        <dbReference type="Proteomes" id="UP001283361"/>
    </source>
</evidence>
<name>A0AAE0Z985_9GAST</name>
<dbReference type="Proteomes" id="UP001283361">
    <property type="component" value="Unassembled WGS sequence"/>
</dbReference>
<protein>
    <submittedName>
        <fullName evidence="1">Uncharacterized protein</fullName>
    </submittedName>
</protein>
<dbReference type="AlphaFoldDB" id="A0AAE0Z985"/>
<accession>A0AAE0Z985</accession>
<comment type="caution">
    <text evidence="1">The sequence shown here is derived from an EMBL/GenBank/DDBJ whole genome shotgun (WGS) entry which is preliminary data.</text>
</comment>
<evidence type="ECO:0000313" key="1">
    <source>
        <dbReference type="EMBL" id="KAK3764351.1"/>
    </source>
</evidence>
<keyword evidence="2" id="KW-1185">Reference proteome</keyword>